<keyword evidence="4" id="KW-0804">Transcription</keyword>
<dbReference type="SUPFAM" id="SSF53850">
    <property type="entry name" value="Periplasmic binding protein-like II"/>
    <property type="match status" value="1"/>
</dbReference>
<dbReference type="Proteomes" id="UP001597135">
    <property type="component" value="Unassembled WGS sequence"/>
</dbReference>
<dbReference type="RefSeq" id="WP_386803645.1">
    <property type="nucleotide sequence ID" value="NZ_JBHTMU010000018.1"/>
</dbReference>
<gene>
    <name evidence="6" type="ORF">ACFQ4E_11525</name>
</gene>
<keyword evidence="3" id="KW-0238">DNA-binding</keyword>
<name>A0ABW3ZJ24_9RHOB</name>
<sequence length="298" mass="32932">MRLAGSDLRLLSVFDAVVRHGGFAAAQTELNIGPSTISNHISALEERLGCTLCQRGRGGFRVTEKGQIVHAEAQKLLASIDGFSESVSTLRGKLVGTLRVGIVDAIATDGSSRLSETFGHYFGTPNGIHLEVRQLSPQDLLQRIYDGLIDVGVGSFPNKLAGLTYEELYHETHSLYFAMSHPLARRDIESVSVEDLAGFDVVGRGYWRDRMHGQLGLRNVKAIVYEIEPQLILIRSGKFIGFLPDHFADHWVKQGVLGRLPLSEAGYGCSFELVYKKAPRQGRAVRKFIDTVLEMHRS</sequence>
<dbReference type="InterPro" id="IPR000847">
    <property type="entry name" value="LysR_HTH_N"/>
</dbReference>
<dbReference type="EMBL" id="JBHTMU010000018">
    <property type="protein sequence ID" value="MFD1343051.1"/>
    <property type="molecule type" value="Genomic_DNA"/>
</dbReference>
<dbReference type="Pfam" id="PF03466">
    <property type="entry name" value="LysR_substrate"/>
    <property type="match status" value="1"/>
</dbReference>
<evidence type="ECO:0000313" key="6">
    <source>
        <dbReference type="EMBL" id="MFD1343051.1"/>
    </source>
</evidence>
<comment type="similarity">
    <text evidence="1">Belongs to the LysR transcriptional regulatory family.</text>
</comment>
<comment type="caution">
    <text evidence="6">The sequence shown here is derived from an EMBL/GenBank/DDBJ whole genome shotgun (WGS) entry which is preliminary data.</text>
</comment>
<evidence type="ECO:0000256" key="3">
    <source>
        <dbReference type="ARBA" id="ARBA00023125"/>
    </source>
</evidence>
<dbReference type="InterPro" id="IPR005119">
    <property type="entry name" value="LysR_subst-bd"/>
</dbReference>
<evidence type="ECO:0000256" key="4">
    <source>
        <dbReference type="ARBA" id="ARBA00023163"/>
    </source>
</evidence>
<dbReference type="PANTHER" id="PTHR30126:SF98">
    <property type="entry name" value="HTH-TYPE TRANSCRIPTIONAL ACTIVATOR BAUR"/>
    <property type="match status" value="1"/>
</dbReference>
<organism evidence="6 7">
    <name type="scientific">Litorisediminicola beolgyonensis</name>
    <dbReference type="NCBI Taxonomy" id="1173614"/>
    <lineage>
        <taxon>Bacteria</taxon>
        <taxon>Pseudomonadati</taxon>
        <taxon>Pseudomonadota</taxon>
        <taxon>Alphaproteobacteria</taxon>
        <taxon>Rhodobacterales</taxon>
        <taxon>Paracoccaceae</taxon>
        <taxon>Litorisediminicola</taxon>
    </lineage>
</organism>
<reference evidence="7" key="1">
    <citation type="journal article" date="2019" name="Int. J. Syst. Evol. Microbiol.">
        <title>The Global Catalogue of Microorganisms (GCM) 10K type strain sequencing project: providing services to taxonomists for standard genome sequencing and annotation.</title>
        <authorList>
            <consortium name="The Broad Institute Genomics Platform"/>
            <consortium name="The Broad Institute Genome Sequencing Center for Infectious Disease"/>
            <person name="Wu L."/>
            <person name="Ma J."/>
        </authorList>
    </citation>
    <scope>NUCLEOTIDE SEQUENCE [LARGE SCALE GENOMIC DNA]</scope>
    <source>
        <strain evidence="7">CCUG 62953</strain>
    </source>
</reference>
<keyword evidence="7" id="KW-1185">Reference proteome</keyword>
<feature type="domain" description="HTH lysR-type" evidence="5">
    <location>
        <begin position="7"/>
        <end position="63"/>
    </location>
</feature>
<dbReference type="CDD" id="cd05466">
    <property type="entry name" value="PBP2_LTTR_substrate"/>
    <property type="match status" value="1"/>
</dbReference>
<keyword evidence="2" id="KW-0805">Transcription regulation</keyword>
<evidence type="ECO:0000313" key="7">
    <source>
        <dbReference type="Proteomes" id="UP001597135"/>
    </source>
</evidence>
<proteinExistence type="inferred from homology"/>
<dbReference type="PROSITE" id="PS50931">
    <property type="entry name" value="HTH_LYSR"/>
    <property type="match status" value="1"/>
</dbReference>
<dbReference type="Gene3D" id="1.10.10.10">
    <property type="entry name" value="Winged helix-like DNA-binding domain superfamily/Winged helix DNA-binding domain"/>
    <property type="match status" value="1"/>
</dbReference>
<protein>
    <submittedName>
        <fullName evidence="6">LysR family transcriptional regulator</fullName>
    </submittedName>
</protein>
<dbReference type="PANTHER" id="PTHR30126">
    <property type="entry name" value="HTH-TYPE TRANSCRIPTIONAL REGULATOR"/>
    <property type="match status" value="1"/>
</dbReference>
<evidence type="ECO:0000256" key="1">
    <source>
        <dbReference type="ARBA" id="ARBA00009437"/>
    </source>
</evidence>
<dbReference type="Pfam" id="PF00126">
    <property type="entry name" value="HTH_1"/>
    <property type="match status" value="1"/>
</dbReference>
<dbReference type="InterPro" id="IPR036388">
    <property type="entry name" value="WH-like_DNA-bd_sf"/>
</dbReference>
<dbReference type="SUPFAM" id="SSF46785">
    <property type="entry name" value="Winged helix' DNA-binding domain"/>
    <property type="match status" value="1"/>
</dbReference>
<accession>A0ABW3ZJ24</accession>
<evidence type="ECO:0000256" key="2">
    <source>
        <dbReference type="ARBA" id="ARBA00023015"/>
    </source>
</evidence>
<evidence type="ECO:0000259" key="5">
    <source>
        <dbReference type="PROSITE" id="PS50931"/>
    </source>
</evidence>
<dbReference type="Gene3D" id="3.40.190.290">
    <property type="match status" value="1"/>
</dbReference>
<dbReference type="InterPro" id="IPR036390">
    <property type="entry name" value="WH_DNA-bd_sf"/>
</dbReference>